<dbReference type="Proteomes" id="UP001227192">
    <property type="component" value="Unassembled WGS sequence"/>
</dbReference>
<reference evidence="1" key="2">
    <citation type="journal article" date="2016" name="Fungal Biol.">
        <title>Ochratoxin A production by Penicillium thymicola.</title>
        <authorList>
            <person name="Nguyen H.D.T."/>
            <person name="McMullin D.R."/>
            <person name="Ponomareva E."/>
            <person name="Riley R."/>
            <person name="Pomraning K.R."/>
            <person name="Baker S.E."/>
            <person name="Seifert K.A."/>
        </authorList>
    </citation>
    <scope>NUCLEOTIDE SEQUENCE</scope>
    <source>
        <strain evidence="1">DAOM 180753</strain>
    </source>
</reference>
<reference evidence="1" key="1">
    <citation type="submission" date="2015-06" db="EMBL/GenBank/DDBJ databases">
        <authorList>
            <person name="Nguyen H."/>
        </authorList>
    </citation>
    <scope>NUCLEOTIDE SEQUENCE</scope>
    <source>
        <strain evidence="1">DAOM 180753</strain>
    </source>
</reference>
<keyword evidence="2" id="KW-1185">Reference proteome</keyword>
<accession>A0AAI9TLU6</accession>
<organism evidence="1 2">
    <name type="scientific">Penicillium thymicola</name>
    <dbReference type="NCBI Taxonomy" id="293382"/>
    <lineage>
        <taxon>Eukaryota</taxon>
        <taxon>Fungi</taxon>
        <taxon>Dikarya</taxon>
        <taxon>Ascomycota</taxon>
        <taxon>Pezizomycotina</taxon>
        <taxon>Eurotiomycetes</taxon>
        <taxon>Eurotiomycetidae</taxon>
        <taxon>Eurotiales</taxon>
        <taxon>Aspergillaceae</taxon>
        <taxon>Penicillium</taxon>
    </lineage>
</organism>
<sequence length="92" mass="10400">MLYLNMRQIFDRRSSLGLVLLIVADSSISPVHLSIAHKWAQAPGLQSHPQWAMCPVFKAQPNPQPINRRLSKAHQKPISIHEYSLGTYKVAD</sequence>
<protein>
    <submittedName>
        <fullName evidence="1">Uncharacterized protein</fullName>
    </submittedName>
</protein>
<evidence type="ECO:0000313" key="2">
    <source>
        <dbReference type="Proteomes" id="UP001227192"/>
    </source>
</evidence>
<proteinExistence type="predicted"/>
<gene>
    <name evidence="1" type="ORF">VN97_g3818</name>
</gene>
<dbReference type="AlphaFoldDB" id="A0AAI9TLU6"/>
<evidence type="ECO:0000313" key="1">
    <source>
        <dbReference type="EMBL" id="KAJ9489427.1"/>
    </source>
</evidence>
<name>A0AAI9TLU6_PENTH</name>
<dbReference type="EMBL" id="LACB01000084">
    <property type="protein sequence ID" value="KAJ9489427.1"/>
    <property type="molecule type" value="Genomic_DNA"/>
</dbReference>
<comment type="caution">
    <text evidence="1">The sequence shown here is derived from an EMBL/GenBank/DDBJ whole genome shotgun (WGS) entry which is preliminary data.</text>
</comment>